<keyword evidence="1" id="KW-0732">Signal</keyword>
<organism evidence="2 3">
    <name type="scientific">Myotis myotis</name>
    <name type="common">Greater mouse-eared bat</name>
    <name type="synonym">Vespertilio myotis</name>
    <dbReference type="NCBI Taxonomy" id="51298"/>
    <lineage>
        <taxon>Eukaryota</taxon>
        <taxon>Metazoa</taxon>
        <taxon>Chordata</taxon>
        <taxon>Craniata</taxon>
        <taxon>Vertebrata</taxon>
        <taxon>Euteleostomi</taxon>
        <taxon>Mammalia</taxon>
        <taxon>Eutheria</taxon>
        <taxon>Laurasiatheria</taxon>
        <taxon>Chiroptera</taxon>
        <taxon>Yangochiroptera</taxon>
        <taxon>Vespertilionidae</taxon>
        <taxon>Myotis</taxon>
    </lineage>
</organism>
<dbReference type="AlphaFoldDB" id="A0A7J7YDJ1"/>
<evidence type="ECO:0000313" key="2">
    <source>
        <dbReference type="EMBL" id="KAF6359989.1"/>
    </source>
</evidence>
<comment type="caution">
    <text evidence="2">The sequence shown here is derived from an EMBL/GenBank/DDBJ whole genome shotgun (WGS) entry which is preliminary data.</text>
</comment>
<sequence>MLRPNNGNRPAATRTLPLTTPLAILLALSLAMTALPVPQAQPSQETIASHCHPAPTSITTSLTSTLFHFNGEDRSSEGDFSQVPNPTDRVSALTVPAAPGHTCSPLQPALTRAQDPVSSACSGTLLLHLPSLLSCTVAEQEGRGNQRGPVEPIRGFQGIHTWVLEAEGCLLFGMLITTPKTREHTPRRR</sequence>
<evidence type="ECO:0000256" key="1">
    <source>
        <dbReference type="SAM" id="SignalP"/>
    </source>
</evidence>
<keyword evidence="3" id="KW-1185">Reference proteome</keyword>
<dbReference type="EMBL" id="JABWUV010000004">
    <property type="protein sequence ID" value="KAF6359989.1"/>
    <property type="molecule type" value="Genomic_DNA"/>
</dbReference>
<protein>
    <submittedName>
        <fullName evidence="2">Uncharacterized protein</fullName>
    </submittedName>
</protein>
<proteinExistence type="predicted"/>
<name>A0A7J7YDJ1_MYOMY</name>
<reference evidence="2 3" key="1">
    <citation type="journal article" date="2020" name="Nature">
        <title>Six reference-quality genomes reveal evolution of bat adaptations.</title>
        <authorList>
            <person name="Jebb D."/>
            <person name="Huang Z."/>
            <person name="Pippel M."/>
            <person name="Hughes G.M."/>
            <person name="Lavrichenko K."/>
            <person name="Devanna P."/>
            <person name="Winkler S."/>
            <person name="Jermiin L.S."/>
            <person name="Skirmuntt E.C."/>
            <person name="Katzourakis A."/>
            <person name="Burkitt-Gray L."/>
            <person name="Ray D.A."/>
            <person name="Sullivan K.A.M."/>
            <person name="Roscito J.G."/>
            <person name="Kirilenko B.M."/>
            <person name="Davalos L.M."/>
            <person name="Corthals A.P."/>
            <person name="Power M.L."/>
            <person name="Jones G."/>
            <person name="Ransome R.D."/>
            <person name="Dechmann D.K.N."/>
            <person name="Locatelli A.G."/>
            <person name="Puechmaille S.J."/>
            <person name="Fedrigo O."/>
            <person name="Jarvis E.D."/>
            <person name="Hiller M."/>
            <person name="Vernes S.C."/>
            <person name="Myers E.W."/>
            <person name="Teeling E.C."/>
        </authorList>
    </citation>
    <scope>NUCLEOTIDE SEQUENCE [LARGE SCALE GENOMIC DNA]</scope>
    <source>
        <strain evidence="2">MMyoMyo1</strain>
        <tissue evidence="2">Flight muscle</tissue>
    </source>
</reference>
<feature type="chain" id="PRO_5029879438" evidence="1">
    <location>
        <begin position="35"/>
        <end position="189"/>
    </location>
</feature>
<dbReference type="Proteomes" id="UP000527355">
    <property type="component" value="Unassembled WGS sequence"/>
</dbReference>
<gene>
    <name evidence="2" type="ORF">mMyoMyo1_010951</name>
</gene>
<feature type="signal peptide" evidence="1">
    <location>
        <begin position="1"/>
        <end position="34"/>
    </location>
</feature>
<evidence type="ECO:0000313" key="3">
    <source>
        <dbReference type="Proteomes" id="UP000527355"/>
    </source>
</evidence>
<accession>A0A7J7YDJ1</accession>